<evidence type="ECO:0000313" key="2">
    <source>
        <dbReference type="EMBL" id="QIO08940.1"/>
    </source>
</evidence>
<name>A0A6G8S4C3_9GAMM</name>
<dbReference type="AlphaFoldDB" id="A0A6G8S4C3"/>
<gene>
    <name evidence="2" type="ORF">G8D99_07890</name>
</gene>
<reference evidence="2 3" key="1">
    <citation type="submission" date="2020-03" db="EMBL/GenBank/DDBJ databases">
        <authorList>
            <person name="Zhu W."/>
        </authorList>
    </citation>
    <scope>NUCLEOTIDE SEQUENCE [LARGE SCALE GENOMIC DNA]</scope>
    <source>
        <strain evidence="2 3">185</strain>
    </source>
</reference>
<feature type="domain" description="Cysteine-rich CPCC" evidence="1">
    <location>
        <begin position="101"/>
        <end position="151"/>
    </location>
</feature>
<proteinExistence type="predicted"/>
<evidence type="ECO:0000313" key="3">
    <source>
        <dbReference type="Proteomes" id="UP000501939"/>
    </source>
</evidence>
<sequence>MNRNEAFELLARENFLNLSEKNKIDILTDFWFIYEDDNNYDIQLLTYLKQHSPEDVEKYNSIFDPIIIDGLKFKYRIFNNKYLAQLLNIDIVVGNEKEGIFKCPCCNFYSLDSQEGYDICAICLWEDVGSNQNNYSSVNRSTLDNYRINFFKKNNKKELMDKYIHDD</sequence>
<dbReference type="RefSeq" id="WP_166324154.1">
    <property type="nucleotide sequence ID" value="NZ_CP049916.1"/>
</dbReference>
<dbReference type="InterPro" id="IPR025983">
    <property type="entry name" value="Cys_rich_CPCC"/>
</dbReference>
<dbReference type="EMBL" id="CP049916">
    <property type="protein sequence ID" value="QIO08940.1"/>
    <property type="molecule type" value="Genomic_DNA"/>
</dbReference>
<evidence type="ECO:0000259" key="1">
    <source>
        <dbReference type="Pfam" id="PF14206"/>
    </source>
</evidence>
<dbReference type="Proteomes" id="UP000501939">
    <property type="component" value="Chromosome"/>
</dbReference>
<dbReference type="KEGG" id="alj:G8D99_07890"/>
<accession>A0A6G8S4C3</accession>
<organism evidence="2 3">
    <name type="scientific">Acinetobacter lanii</name>
    <dbReference type="NCBI Taxonomy" id="2715163"/>
    <lineage>
        <taxon>Bacteria</taxon>
        <taxon>Pseudomonadati</taxon>
        <taxon>Pseudomonadota</taxon>
        <taxon>Gammaproteobacteria</taxon>
        <taxon>Moraxellales</taxon>
        <taxon>Moraxellaceae</taxon>
        <taxon>Acinetobacter</taxon>
    </lineage>
</organism>
<protein>
    <recommendedName>
        <fullName evidence="1">Cysteine-rich CPCC domain-containing protein</fullName>
    </recommendedName>
</protein>
<dbReference type="Pfam" id="PF14206">
    <property type="entry name" value="Cys_rich_CPCC"/>
    <property type="match status" value="1"/>
</dbReference>
<keyword evidence="3" id="KW-1185">Reference proteome</keyword>